<evidence type="ECO:0000256" key="8">
    <source>
        <dbReference type="ARBA" id="ARBA00022737"/>
    </source>
</evidence>
<name>A0A2A2K846_9BILA</name>
<organism evidence="22 23">
    <name type="scientific">Diploscapter pachys</name>
    <dbReference type="NCBI Taxonomy" id="2018661"/>
    <lineage>
        <taxon>Eukaryota</taxon>
        <taxon>Metazoa</taxon>
        <taxon>Ecdysozoa</taxon>
        <taxon>Nematoda</taxon>
        <taxon>Chromadorea</taxon>
        <taxon>Rhabditida</taxon>
        <taxon>Rhabditina</taxon>
        <taxon>Rhabditomorpha</taxon>
        <taxon>Rhabditoidea</taxon>
        <taxon>Rhabditidae</taxon>
        <taxon>Diploscapter</taxon>
    </lineage>
</organism>
<feature type="binding site" evidence="16">
    <location>
        <position position="1775"/>
    </location>
    <ligand>
        <name>Zn(2+)</name>
        <dbReference type="ChEBI" id="CHEBI:29105"/>
        <note>catalytic</note>
    </ligand>
</feature>
<keyword evidence="19" id="KW-1133">Transmembrane helix</keyword>
<keyword evidence="14" id="KW-0325">Glycoprotein</keyword>
<dbReference type="InterPro" id="IPR008977">
    <property type="entry name" value="PHM/PNGase_F_dom_sf"/>
</dbReference>
<keyword evidence="13" id="KW-1015">Disulfide bond</keyword>
<evidence type="ECO:0000256" key="14">
    <source>
        <dbReference type="ARBA" id="ARBA00023180"/>
    </source>
</evidence>
<comment type="cofactor">
    <cofactor evidence="16">
        <name>Zn(2+)</name>
        <dbReference type="ChEBI" id="CHEBI:29105"/>
    </cofactor>
    <text evidence="16">Binds one Zn(2+) ion per subunit.</text>
</comment>
<dbReference type="InterPro" id="IPR014783">
    <property type="entry name" value="Cu2_ascorb_mOase_CS-2"/>
</dbReference>
<accession>A0A2A2K846</accession>
<evidence type="ECO:0000256" key="1">
    <source>
        <dbReference type="ARBA" id="ARBA00000686"/>
    </source>
</evidence>
<dbReference type="GO" id="GO:0016020">
    <property type="term" value="C:membrane"/>
    <property type="evidence" value="ECO:0007669"/>
    <property type="project" value="InterPro"/>
</dbReference>
<keyword evidence="7" id="KW-0732">Signal</keyword>
<dbReference type="Pfam" id="PF01436">
    <property type="entry name" value="NHL"/>
    <property type="match status" value="2"/>
</dbReference>
<gene>
    <name evidence="22" type="ORF">WR25_21653</name>
</gene>
<dbReference type="GO" id="GO:0005576">
    <property type="term" value="C:extracellular region"/>
    <property type="evidence" value="ECO:0007669"/>
    <property type="project" value="UniProtKB-SubCell"/>
</dbReference>
<dbReference type="Pfam" id="PF23756">
    <property type="entry name" value="Beta-prop_HPS5"/>
    <property type="match status" value="1"/>
</dbReference>
<protein>
    <recommendedName>
        <fullName evidence="4">peptidylamidoglycolate lyase</fullName>
        <ecNumber evidence="4">4.3.2.5</ecNumber>
    </recommendedName>
</protein>
<dbReference type="SUPFAM" id="SSF50978">
    <property type="entry name" value="WD40 repeat-like"/>
    <property type="match status" value="1"/>
</dbReference>
<feature type="compositionally biased region" description="Basic and acidic residues" evidence="18">
    <location>
        <begin position="1420"/>
        <end position="1430"/>
    </location>
</feature>
<feature type="repeat" description="NHL" evidence="17">
    <location>
        <begin position="347"/>
        <end position="390"/>
    </location>
</feature>
<evidence type="ECO:0000256" key="10">
    <source>
        <dbReference type="ARBA" id="ARBA00023002"/>
    </source>
</evidence>
<evidence type="ECO:0000256" key="16">
    <source>
        <dbReference type="PIRSR" id="PIRSR600720-2"/>
    </source>
</evidence>
<dbReference type="EC" id="4.3.2.5" evidence="4"/>
<dbReference type="OrthoDB" id="19493at2759"/>
<feature type="region of interest" description="Disordered" evidence="18">
    <location>
        <begin position="1807"/>
        <end position="1834"/>
    </location>
</feature>
<proteinExistence type="predicted"/>
<dbReference type="GO" id="GO:0046872">
    <property type="term" value="F:metal ion binding"/>
    <property type="evidence" value="ECO:0007669"/>
    <property type="project" value="UniProtKB-KW"/>
</dbReference>
<dbReference type="EMBL" id="LIAE01009359">
    <property type="protein sequence ID" value="PAV70080.1"/>
    <property type="molecule type" value="Genomic_DNA"/>
</dbReference>
<comment type="subcellular location">
    <subcellularLocation>
        <location evidence="3">Secreted</location>
    </subcellularLocation>
</comment>
<feature type="domain" description="Copper type II ascorbate-dependent monooxygenase C-terminal" evidence="20">
    <location>
        <begin position="6"/>
        <end position="141"/>
    </location>
</feature>
<comment type="cofactor">
    <cofactor evidence="2">
        <name>Cu(2+)</name>
        <dbReference type="ChEBI" id="CHEBI:29036"/>
    </cofactor>
</comment>
<evidence type="ECO:0000256" key="12">
    <source>
        <dbReference type="ARBA" id="ARBA00023033"/>
    </source>
</evidence>
<evidence type="ECO:0000259" key="21">
    <source>
        <dbReference type="Pfam" id="PF23756"/>
    </source>
</evidence>
<evidence type="ECO:0000259" key="20">
    <source>
        <dbReference type="Pfam" id="PF03712"/>
    </source>
</evidence>
<evidence type="ECO:0000256" key="2">
    <source>
        <dbReference type="ARBA" id="ARBA00001973"/>
    </source>
</evidence>
<keyword evidence="11" id="KW-0186">Copper</keyword>
<dbReference type="SUPFAM" id="SSF101898">
    <property type="entry name" value="NHL repeat"/>
    <property type="match status" value="1"/>
</dbReference>
<keyword evidence="23" id="KW-1185">Reference proteome</keyword>
<dbReference type="InterPro" id="IPR001680">
    <property type="entry name" value="WD40_rpt"/>
</dbReference>
<evidence type="ECO:0000256" key="18">
    <source>
        <dbReference type="SAM" id="MobiDB-lite"/>
    </source>
</evidence>
<dbReference type="InterPro" id="IPR014784">
    <property type="entry name" value="Cu2_ascorb_mOase-like_C"/>
</dbReference>
<feature type="region of interest" description="Disordered" evidence="18">
    <location>
        <begin position="1392"/>
        <end position="1430"/>
    </location>
</feature>
<feature type="compositionally biased region" description="Polar residues" evidence="18">
    <location>
        <begin position="1815"/>
        <end position="1827"/>
    </location>
</feature>
<feature type="domain" description="HPS5-like beta-propeller" evidence="21">
    <location>
        <begin position="633"/>
        <end position="983"/>
    </location>
</feature>
<dbReference type="Pfam" id="PF03712">
    <property type="entry name" value="Cu2_monoox_C"/>
    <property type="match status" value="1"/>
</dbReference>
<keyword evidence="8" id="KW-0677">Repeat</keyword>
<keyword evidence="6 16" id="KW-0479">Metal-binding</keyword>
<evidence type="ECO:0000256" key="9">
    <source>
        <dbReference type="ARBA" id="ARBA00022833"/>
    </source>
</evidence>
<dbReference type="GO" id="GO:0016715">
    <property type="term" value="F:oxidoreductase activity, acting on paired donors, with incorporation or reduction of molecular oxygen, reduced ascorbate as one donor, and incorporation of one atom of oxygen"/>
    <property type="evidence" value="ECO:0007669"/>
    <property type="project" value="InterPro"/>
</dbReference>
<keyword evidence="19" id="KW-0812">Transmembrane</keyword>
<evidence type="ECO:0000256" key="4">
    <source>
        <dbReference type="ARBA" id="ARBA00012343"/>
    </source>
</evidence>
<dbReference type="InterPro" id="IPR001258">
    <property type="entry name" value="NHL_repeat"/>
</dbReference>
<evidence type="ECO:0000256" key="7">
    <source>
        <dbReference type="ARBA" id="ARBA00022729"/>
    </source>
</evidence>
<dbReference type="InterPro" id="IPR011042">
    <property type="entry name" value="6-blade_b-propeller_TolB-like"/>
</dbReference>
<dbReference type="Proteomes" id="UP000218231">
    <property type="component" value="Unassembled WGS sequence"/>
</dbReference>
<feature type="transmembrane region" description="Helical" evidence="19">
    <location>
        <begin position="517"/>
        <end position="534"/>
    </location>
</feature>
<feature type="region of interest" description="Disordered" evidence="18">
    <location>
        <begin position="1570"/>
        <end position="1596"/>
    </location>
</feature>
<dbReference type="GO" id="GO:0004598">
    <property type="term" value="F:peptidylamidoglycolate lyase activity"/>
    <property type="evidence" value="ECO:0007669"/>
    <property type="project" value="UniProtKB-EC"/>
</dbReference>
<evidence type="ECO:0000313" key="22">
    <source>
        <dbReference type="EMBL" id="PAV70080.1"/>
    </source>
</evidence>
<evidence type="ECO:0000313" key="23">
    <source>
        <dbReference type="Proteomes" id="UP000218231"/>
    </source>
</evidence>
<dbReference type="Gene3D" id="2.120.10.30">
    <property type="entry name" value="TolB, C-terminal domain"/>
    <property type="match status" value="1"/>
</dbReference>
<keyword evidence="19" id="KW-0472">Membrane</keyword>
<dbReference type="Gene3D" id="2.130.10.10">
    <property type="entry name" value="YVTN repeat-like/Quinoprotein amine dehydrogenase"/>
    <property type="match status" value="1"/>
</dbReference>
<dbReference type="CDD" id="cd14958">
    <property type="entry name" value="NHL_PAL_like"/>
    <property type="match status" value="1"/>
</dbReference>
<dbReference type="InterPro" id="IPR056499">
    <property type="entry name" value="Beta-prop_HPS5-like"/>
</dbReference>
<dbReference type="GO" id="GO:0006518">
    <property type="term" value="P:peptide metabolic process"/>
    <property type="evidence" value="ECO:0007669"/>
    <property type="project" value="InterPro"/>
</dbReference>
<evidence type="ECO:0000256" key="6">
    <source>
        <dbReference type="ARBA" id="ARBA00022723"/>
    </source>
</evidence>
<evidence type="ECO:0000256" key="13">
    <source>
        <dbReference type="ARBA" id="ARBA00023157"/>
    </source>
</evidence>
<sequence length="1834" mass="203410">MPKNLAGVYLFASGTPIPPGIPAFYTNMSCPYNSVTPVHPFAFRTHTHMMGRSVSAYYQHNGIWTKSGHRNPQWPQLFESVPQLLTISDGDTMSATCRYDSSNKTEFTNMGGEGKDEMCNFYMMYYYEASKERPSITEGACVYGMNNLNDYPAEGFELLPPHSELESHAHQSAIPFGVVEVGAYPNLDGEKLGQLAGMSFDTEGNLIIFHRASVFWGAGTFDQYNVLLNKKKIPEDVILIVKFDGNNTKVIKKLGADTFYMPHGVYMDKEGSLYTTDVGSHTVAKWKISGNSLEKVWEAGESLFTGVDESHFCKPSGVVRLGDSVYVTDGYCNSRIMILDANTGKFRNKFGLPGDGPAQFMLPHDIVATQEGHLLVADRENGRVQELTTTGEFVREWSSSLFSNIYSVDIHSDNVFMIPGRPSDTGNGIDVFVGRVNTGLLEYAFGVEKNVALGRRFMMPHVLRVCPTGEHVYIGDIQDKQGLVWKFKIIHDSVSSSGLNMPIISWMTGQDVSGNSSVFLFSILTIAVICFVIYRRQTKIRRTAAEFDRTILNQQRLNAARRCGAVYVIGRNDEEIVSSQRGHIDTKSNNNAIRINTDLVQDEKRMNLFFLNNMQYLRYYCSERIESLPTHLLLELTSLDELSFPTSSSKRIKYTCITASPRNLVLGTSTGTVYVFSRFATRNRTKLTPVPVHIFTTKDGPVNTLCISSTEDHVAVGGDSGRVSIATIPSSNSSPSNSQQVHTLPTIIHTVSGDARKPDKVTALAWSEGGKQLFAGHASGAVHIHRLTSRSVFRSTHEKIVSLEGEVVQIDVAGPRLLISTTIASHVYDLDTTSTHQIGKKPRNGVAHLGACFVSPENSTEFVLAARPNGRLWEANNVGVVYQTHQFRSVEHVPRCEPASYRNHFQFESISSEEQIQGNLDVTLQLLRKITIDNRQYIVTAYGTRILIVDPENSRIVLLCNIPTENEISGIAACNGDIFVLFEGTGGLRKFSLFSRQKCVEKLEAKGLHAQAAQVIIYFVEVEKYSSELLLKVFDGLSAMGKRKEIERLQARLTDAVAYQAGQLSTYDNYDAKVPKQNGEIEASRPKSTKLPSGVHRVLAEQQPQEMSGVDDDFTFKFPNSLKQRSQSSPEMDEQRNFGDSLNALSNLVKRTSMPLTGEEMAERQRNGTPDVTREDILNRARTILESDGHVVESESLRTLLQLEGPTELENVRFIPTVTIGNAAKALAELALSVPVDFPNLILERQLSADNERAQQQQQNDVNTGPIAVTRATAVGNKPSTGSPVAVKRSGPRIVKVVRPMGKPLTRPRITTMTTTRFEENFPDKTVKLCAQIETNSNVITKPEENVETLIEVKTTEFNDVENNVERVESREDVAWLEARLSALQYVPELAPKPVNQVEERPQTSGSGETEDDDSPESTENGKDEKNTDTEACRQCKMHRSWAALALLGSVSRRIRIANEDFQCGNFLLHKFLQNSKFSGTIPQTSEGWTKLLHRKLELEKRKRIRNFNETLPTICPKCETAMATVLKVVAEGWRFVGLVPDGARINVEKIRERINQTDNSRLNNIIFGSTRRKGSTETGPEKSESDSTTSNGLVNGSCPIASRLDKDVETNGHLLNGHSTSNGDNEFSIEDEPQWFWLNGIGFKILLVLACIVLGYKAVVGILKENRNISEILTDQDWSALVAMTAREQAMKRNTVSIKTTNEVLESLSLKKWLEAETPPVAQQKSSISRRPAQVPMYSWILDAGGNCNYCQQPLQTNFTSGEHPGVKSFTCGHAYHVGCGNTRSAISGCIACAVRARKAAEMAANSGKGIHSNPGSGTNSPNYSPIPNRRYH</sequence>
<dbReference type="SUPFAM" id="SSF49742">
    <property type="entry name" value="PHM/PNGase F"/>
    <property type="match status" value="1"/>
</dbReference>
<dbReference type="SMART" id="SM00320">
    <property type="entry name" value="WD40"/>
    <property type="match status" value="2"/>
</dbReference>
<dbReference type="InterPro" id="IPR036322">
    <property type="entry name" value="WD40_repeat_dom_sf"/>
</dbReference>
<dbReference type="PRINTS" id="PR00790">
    <property type="entry name" value="PAMONOXGNASE"/>
</dbReference>
<dbReference type="PROSITE" id="PS51125">
    <property type="entry name" value="NHL"/>
    <property type="match status" value="1"/>
</dbReference>
<comment type="caution">
    <text evidence="22">The sequence shown here is derived from an EMBL/GenBank/DDBJ whole genome shotgun (WGS) entry which is preliminary data.</text>
</comment>
<dbReference type="InterPro" id="IPR015943">
    <property type="entry name" value="WD40/YVTN_repeat-like_dom_sf"/>
</dbReference>
<comment type="catalytic activity">
    <reaction evidence="1">
        <text>a [peptide]-C-terminal (2S)-2-hydroxyglycine = a [peptide]-C-terminal amide + glyoxylate</text>
        <dbReference type="Rhea" id="RHEA:20924"/>
        <dbReference type="Rhea" id="RHEA-COMP:13485"/>
        <dbReference type="Rhea" id="RHEA-COMP:15321"/>
        <dbReference type="ChEBI" id="CHEBI:36655"/>
        <dbReference type="ChEBI" id="CHEBI:137001"/>
        <dbReference type="ChEBI" id="CHEBI:142768"/>
        <dbReference type="EC" id="4.3.2.5"/>
    </reaction>
</comment>
<evidence type="ECO:0000256" key="15">
    <source>
        <dbReference type="ARBA" id="ARBA00023239"/>
    </source>
</evidence>
<dbReference type="InterPro" id="IPR000720">
    <property type="entry name" value="PHM/PAL"/>
</dbReference>
<dbReference type="InterPro" id="IPR024548">
    <property type="entry name" value="Cu2_monoox_C"/>
</dbReference>
<dbReference type="FunFam" id="2.120.10.30:FF:000083">
    <property type="entry name" value="Peptidyl-glycine alpha-amidating monooxygenase B"/>
    <property type="match status" value="1"/>
</dbReference>
<dbReference type="PROSITE" id="PS00085">
    <property type="entry name" value="CU2_MONOOXYGENASE_2"/>
    <property type="match status" value="1"/>
</dbReference>
<dbReference type="PANTHER" id="PTHR10680">
    <property type="entry name" value="PEPTIDYL-GLYCINE ALPHA-AMIDATING MONOOXYGENASE"/>
    <property type="match status" value="1"/>
</dbReference>
<evidence type="ECO:0000256" key="11">
    <source>
        <dbReference type="ARBA" id="ARBA00023008"/>
    </source>
</evidence>
<keyword evidence="5" id="KW-0964">Secreted</keyword>
<keyword evidence="10" id="KW-0560">Oxidoreductase</keyword>
<keyword evidence="12" id="KW-0503">Monooxygenase</keyword>
<dbReference type="PANTHER" id="PTHR10680:SF14">
    <property type="entry name" value="PEPTIDYL-GLYCINE ALPHA-AMIDATING MONOOXYGENASE"/>
    <property type="match status" value="1"/>
</dbReference>
<keyword evidence="9 16" id="KW-0862">Zinc</keyword>
<evidence type="ECO:0000256" key="17">
    <source>
        <dbReference type="PROSITE-ProRule" id="PRU00504"/>
    </source>
</evidence>
<keyword evidence="15" id="KW-0456">Lyase</keyword>
<dbReference type="STRING" id="2018661.A0A2A2K846"/>
<reference evidence="22 23" key="1">
    <citation type="journal article" date="2017" name="Curr. Biol.">
        <title>Genome architecture and evolution of a unichromosomal asexual nematode.</title>
        <authorList>
            <person name="Fradin H."/>
            <person name="Zegar C."/>
            <person name="Gutwein M."/>
            <person name="Lucas J."/>
            <person name="Kovtun M."/>
            <person name="Corcoran D."/>
            <person name="Baugh L.R."/>
            <person name="Kiontke K."/>
            <person name="Gunsalus K."/>
            <person name="Fitch D.H."/>
            <person name="Piano F."/>
        </authorList>
    </citation>
    <scope>NUCLEOTIDE SEQUENCE [LARGE SCALE GENOMIC DNA]</scope>
    <source>
        <strain evidence="22">PF1309</strain>
    </source>
</reference>
<evidence type="ECO:0000256" key="19">
    <source>
        <dbReference type="SAM" id="Phobius"/>
    </source>
</evidence>
<evidence type="ECO:0000256" key="5">
    <source>
        <dbReference type="ARBA" id="ARBA00022525"/>
    </source>
</evidence>
<evidence type="ECO:0000256" key="3">
    <source>
        <dbReference type="ARBA" id="ARBA00004613"/>
    </source>
</evidence>
<dbReference type="Gene3D" id="2.60.120.230">
    <property type="match status" value="1"/>
</dbReference>